<dbReference type="Proteomes" id="UP001162780">
    <property type="component" value="Chromosome"/>
</dbReference>
<comment type="function">
    <text evidence="2 16 17">Catalyzes the decarboxylation of oxaloacetate coupled to Na(+) translocation.</text>
</comment>
<evidence type="ECO:0000256" key="14">
    <source>
        <dbReference type="ARBA" id="ARBA00023201"/>
    </source>
</evidence>
<evidence type="ECO:0000256" key="17">
    <source>
        <dbReference type="RuleBase" id="RU004278"/>
    </source>
</evidence>
<dbReference type="NCBIfam" id="TIGR01195">
    <property type="entry name" value="oadG_fam"/>
    <property type="match status" value="1"/>
</dbReference>
<dbReference type="RefSeq" id="WP_255188024.1">
    <property type="nucleotide sequence ID" value="NZ_CP113517.1"/>
</dbReference>
<comment type="subcellular location">
    <subcellularLocation>
        <location evidence="3 16 17">Cell membrane</location>
        <topology evidence="3 16 17">Single-pass membrane protein</topology>
    </subcellularLocation>
</comment>
<evidence type="ECO:0000256" key="2">
    <source>
        <dbReference type="ARBA" id="ARBA00003002"/>
    </source>
</evidence>
<keyword evidence="14 16" id="KW-0739">Sodium transport</keyword>
<keyword evidence="10 16" id="KW-1133">Transmembrane helix</keyword>
<evidence type="ECO:0000256" key="6">
    <source>
        <dbReference type="ARBA" id="ARBA00022448"/>
    </source>
</evidence>
<keyword evidence="12 16" id="KW-0406">Ion transport</keyword>
<keyword evidence="6 16" id="KW-0813">Transport</keyword>
<dbReference type="InterPro" id="IPR005899">
    <property type="entry name" value="Na_pump_deCOase"/>
</dbReference>
<comment type="catalytic activity">
    <reaction evidence="15 16 17">
        <text>oxaloacetate + 2 Na(+)(in) + H(+) = pyruvate + 2 Na(+)(out) + CO2</text>
        <dbReference type="Rhea" id="RHEA:57724"/>
        <dbReference type="ChEBI" id="CHEBI:15361"/>
        <dbReference type="ChEBI" id="CHEBI:15378"/>
        <dbReference type="ChEBI" id="CHEBI:16452"/>
        <dbReference type="ChEBI" id="CHEBI:16526"/>
        <dbReference type="ChEBI" id="CHEBI:29101"/>
        <dbReference type="EC" id="7.2.4.2"/>
    </reaction>
</comment>
<evidence type="ECO:0000256" key="3">
    <source>
        <dbReference type="ARBA" id="ARBA00004162"/>
    </source>
</evidence>
<gene>
    <name evidence="16" type="primary">oadG</name>
    <name evidence="18" type="ORF">NM686_011620</name>
</gene>
<evidence type="ECO:0000256" key="13">
    <source>
        <dbReference type="ARBA" id="ARBA00023136"/>
    </source>
</evidence>
<keyword evidence="8 16" id="KW-0812">Transmembrane</keyword>
<keyword evidence="9 16" id="KW-1278">Translocase</keyword>
<accession>A0ABY7GFP8</accession>
<keyword evidence="19" id="KW-1185">Reference proteome</keyword>
<evidence type="ECO:0000256" key="9">
    <source>
        <dbReference type="ARBA" id="ARBA00022967"/>
    </source>
</evidence>
<proteinExistence type="inferred from homology"/>
<name>A0ABY7GFP8_9GAMM</name>
<protein>
    <recommendedName>
        <fullName evidence="16">Probable oxaloacetate decarboxylase gamma chain</fullName>
        <ecNumber evidence="16">7.2.4.2</ecNumber>
    </recommendedName>
</protein>
<feature type="transmembrane region" description="Helical" evidence="16 17">
    <location>
        <begin position="12"/>
        <end position="32"/>
    </location>
</feature>
<dbReference type="Pfam" id="PF04277">
    <property type="entry name" value="OAD_gamma"/>
    <property type="match status" value="1"/>
</dbReference>
<comment type="cofactor">
    <cofactor evidence="1 16 17">
        <name>Na(+)</name>
        <dbReference type="ChEBI" id="CHEBI:29101"/>
    </cofactor>
</comment>
<evidence type="ECO:0000313" key="18">
    <source>
        <dbReference type="EMBL" id="WAR43049.1"/>
    </source>
</evidence>
<evidence type="ECO:0000256" key="10">
    <source>
        <dbReference type="ARBA" id="ARBA00022989"/>
    </source>
</evidence>
<evidence type="ECO:0000313" key="19">
    <source>
        <dbReference type="Proteomes" id="UP001162780"/>
    </source>
</evidence>
<organism evidence="18 19">
    <name type="scientific">Methylomonas rapida</name>
    <dbReference type="NCBI Taxonomy" id="2963939"/>
    <lineage>
        <taxon>Bacteria</taxon>
        <taxon>Pseudomonadati</taxon>
        <taxon>Pseudomonadota</taxon>
        <taxon>Gammaproteobacteria</taxon>
        <taxon>Methylococcales</taxon>
        <taxon>Methylococcaceae</taxon>
        <taxon>Methylomonas</taxon>
    </lineage>
</organism>
<keyword evidence="7 16" id="KW-1003">Cell membrane</keyword>
<evidence type="ECO:0000256" key="15">
    <source>
        <dbReference type="ARBA" id="ARBA00048176"/>
    </source>
</evidence>
<evidence type="ECO:0000256" key="4">
    <source>
        <dbReference type="ARBA" id="ARBA00005844"/>
    </source>
</evidence>
<evidence type="ECO:0000256" key="11">
    <source>
        <dbReference type="ARBA" id="ARBA00023053"/>
    </source>
</evidence>
<comment type="subunit">
    <text evidence="5 16">Heterotrimer of an alpha, a beta and a gamma subunit.</text>
</comment>
<dbReference type="HAMAP" id="MF_00404">
    <property type="entry name" value="OadG"/>
    <property type="match status" value="1"/>
</dbReference>
<evidence type="ECO:0000256" key="16">
    <source>
        <dbReference type="HAMAP-Rule" id="MF_00404"/>
    </source>
</evidence>
<evidence type="ECO:0000256" key="5">
    <source>
        <dbReference type="ARBA" id="ARBA00011869"/>
    </source>
</evidence>
<dbReference type="EMBL" id="CP113517">
    <property type="protein sequence ID" value="WAR43049.1"/>
    <property type="molecule type" value="Genomic_DNA"/>
</dbReference>
<comment type="similarity">
    <text evidence="4 16 17">Belongs to the OadG family.</text>
</comment>
<dbReference type="EC" id="7.2.4.2" evidence="16"/>
<keyword evidence="13 16" id="KW-0472">Membrane</keyword>
<sequence>MNELVSAGIELMLIGMGMVYAFLAMLIVAIRLMSSVLLRFFPELPAGQHAGNHHGDDLGTIAAISAAVHQYRKKYQQKN</sequence>
<evidence type="ECO:0000256" key="8">
    <source>
        <dbReference type="ARBA" id="ARBA00022692"/>
    </source>
</evidence>
<keyword evidence="11 16" id="KW-0915">Sodium</keyword>
<evidence type="ECO:0000256" key="1">
    <source>
        <dbReference type="ARBA" id="ARBA00001959"/>
    </source>
</evidence>
<dbReference type="InterPro" id="IPR023424">
    <property type="entry name" value="OadG"/>
</dbReference>
<reference evidence="18" key="1">
    <citation type="submission" date="2022-11" db="EMBL/GenBank/DDBJ databases">
        <title>Methylomonas rapida sp. nov., Carotenoid-Producing Obligate Methanotrophs with High Growth Characteristics and Biotechnological Potential.</title>
        <authorList>
            <person name="Tikhonova E.N."/>
            <person name="Suleimanov R.Z."/>
            <person name="Miroshnikov K."/>
            <person name="Oshkin I.Y."/>
            <person name="Belova S.E."/>
            <person name="Danilova O.V."/>
            <person name="Ashikhmin A."/>
            <person name="Konopkin A."/>
            <person name="But S.Y."/>
            <person name="Khmelenina V.N."/>
            <person name="Kuznetsov N."/>
            <person name="Pimenov N.V."/>
            <person name="Dedysh S.N."/>
        </authorList>
    </citation>
    <scope>NUCLEOTIDE SEQUENCE</scope>
    <source>
        <strain evidence="18">MP1</strain>
    </source>
</reference>
<evidence type="ECO:0000256" key="12">
    <source>
        <dbReference type="ARBA" id="ARBA00023065"/>
    </source>
</evidence>
<evidence type="ECO:0000256" key="7">
    <source>
        <dbReference type="ARBA" id="ARBA00022475"/>
    </source>
</evidence>